<dbReference type="AlphaFoldDB" id="A0A226DPC2"/>
<keyword evidence="3" id="KW-1185">Reference proteome</keyword>
<evidence type="ECO:0000313" key="3">
    <source>
        <dbReference type="Proteomes" id="UP000198287"/>
    </source>
</evidence>
<name>A0A226DPC2_FOLCA</name>
<dbReference type="Proteomes" id="UP000198287">
    <property type="component" value="Unassembled WGS sequence"/>
</dbReference>
<proteinExistence type="predicted"/>
<gene>
    <name evidence="2" type="ORF">Fcan01_18555</name>
</gene>
<evidence type="ECO:0000313" key="2">
    <source>
        <dbReference type="EMBL" id="OXA47059.1"/>
    </source>
</evidence>
<accession>A0A226DPC2</accession>
<protein>
    <submittedName>
        <fullName evidence="2">Uncharacterized protein</fullName>
    </submittedName>
</protein>
<organism evidence="2 3">
    <name type="scientific">Folsomia candida</name>
    <name type="common">Springtail</name>
    <dbReference type="NCBI Taxonomy" id="158441"/>
    <lineage>
        <taxon>Eukaryota</taxon>
        <taxon>Metazoa</taxon>
        <taxon>Ecdysozoa</taxon>
        <taxon>Arthropoda</taxon>
        <taxon>Hexapoda</taxon>
        <taxon>Collembola</taxon>
        <taxon>Entomobryomorpha</taxon>
        <taxon>Isotomoidea</taxon>
        <taxon>Isotomidae</taxon>
        <taxon>Proisotominae</taxon>
        <taxon>Folsomia</taxon>
    </lineage>
</organism>
<feature type="compositionally biased region" description="Basic and acidic residues" evidence="1">
    <location>
        <begin position="179"/>
        <end position="192"/>
    </location>
</feature>
<evidence type="ECO:0000256" key="1">
    <source>
        <dbReference type="SAM" id="MobiDB-lite"/>
    </source>
</evidence>
<dbReference type="EMBL" id="LNIX01000014">
    <property type="protein sequence ID" value="OXA47059.1"/>
    <property type="molecule type" value="Genomic_DNA"/>
</dbReference>
<sequence>MATKFGENKVVAMSVTLRHVDNTKNKSLSKFDGNRTRNGEIMAWRRNLAVAMNVTLRHVDNTKNKSLSKFDGNRTRNGEIMAWRRNLAVAMNVTLRHVDNTQKKSVEGGAVSRPKKGVSRAHDEDVAPSCSTRAGPHLRPEAQGGSTSTDRESPAHGARLTLALRGGSAPVNRPPLRLRTREPGRPQGECKLKSPVTQGLEVESPSHLPSATRTFGKPRRLPTRVAPPDHPSNGKRVGAVGQTTGGPDSPERQGGPGARLQWGAHPGRRPSPTSASRRLTKISGAAPFIPSGGR</sequence>
<comment type="caution">
    <text evidence="2">The sequence shown here is derived from an EMBL/GenBank/DDBJ whole genome shotgun (WGS) entry which is preliminary data.</text>
</comment>
<feature type="region of interest" description="Disordered" evidence="1">
    <location>
        <begin position="100"/>
        <end position="294"/>
    </location>
</feature>
<reference evidence="2 3" key="1">
    <citation type="submission" date="2015-12" db="EMBL/GenBank/DDBJ databases">
        <title>The genome of Folsomia candida.</title>
        <authorList>
            <person name="Faddeeva A."/>
            <person name="Derks M.F."/>
            <person name="Anvar Y."/>
            <person name="Smit S."/>
            <person name="Van Straalen N."/>
            <person name="Roelofs D."/>
        </authorList>
    </citation>
    <scope>NUCLEOTIDE SEQUENCE [LARGE SCALE GENOMIC DNA]</scope>
    <source>
        <strain evidence="2 3">VU population</strain>
        <tissue evidence="2">Whole body</tissue>
    </source>
</reference>